<dbReference type="SUPFAM" id="SSF57196">
    <property type="entry name" value="EGF/Laminin"/>
    <property type="match status" value="1"/>
</dbReference>
<dbReference type="Proteomes" id="UP001497497">
    <property type="component" value="Unassembled WGS sequence"/>
</dbReference>
<evidence type="ECO:0000256" key="5">
    <source>
        <dbReference type="PROSITE-ProRule" id="PRU00076"/>
    </source>
</evidence>
<comment type="caution">
    <text evidence="7">The sequence shown here is derived from an EMBL/GenBank/DDBJ whole genome shotgun (WGS) entry which is preliminary data.</text>
</comment>
<dbReference type="InterPro" id="IPR000152">
    <property type="entry name" value="EGF-type_Asp/Asn_hydroxyl_site"/>
</dbReference>
<dbReference type="PROSITE" id="PS00010">
    <property type="entry name" value="ASX_HYDROXYL"/>
    <property type="match status" value="1"/>
</dbReference>
<organism evidence="7 8">
    <name type="scientific">Lymnaea stagnalis</name>
    <name type="common">Great pond snail</name>
    <name type="synonym">Helix stagnalis</name>
    <dbReference type="NCBI Taxonomy" id="6523"/>
    <lineage>
        <taxon>Eukaryota</taxon>
        <taxon>Metazoa</taxon>
        <taxon>Spiralia</taxon>
        <taxon>Lophotrochozoa</taxon>
        <taxon>Mollusca</taxon>
        <taxon>Gastropoda</taxon>
        <taxon>Heterobranchia</taxon>
        <taxon>Euthyneura</taxon>
        <taxon>Panpulmonata</taxon>
        <taxon>Hygrophila</taxon>
        <taxon>Lymnaeoidea</taxon>
        <taxon>Lymnaeidae</taxon>
        <taxon>Lymnaea</taxon>
    </lineage>
</organism>
<keyword evidence="4" id="KW-1015">Disulfide bond</keyword>
<name>A0AAV2IN27_LYMST</name>
<dbReference type="Gene3D" id="2.10.25.10">
    <property type="entry name" value="Laminin"/>
    <property type="match status" value="1"/>
</dbReference>
<feature type="non-terminal residue" evidence="7">
    <location>
        <position position="1"/>
    </location>
</feature>
<evidence type="ECO:0000256" key="4">
    <source>
        <dbReference type="ARBA" id="ARBA00023157"/>
    </source>
</evidence>
<proteinExistence type="predicted"/>
<dbReference type="SMART" id="SM00179">
    <property type="entry name" value="EGF_CA"/>
    <property type="match status" value="1"/>
</dbReference>
<sequence length="65" mass="6916">TTGECICKPGWLSATCDVDNDECQVIPTSCPSPFKCINVPGSFVCKCNSGYYSSNSQCLGNCIIL</sequence>
<dbReference type="PROSITE" id="PS50026">
    <property type="entry name" value="EGF_3"/>
    <property type="match status" value="1"/>
</dbReference>
<evidence type="ECO:0000256" key="3">
    <source>
        <dbReference type="ARBA" id="ARBA00022737"/>
    </source>
</evidence>
<gene>
    <name evidence="7" type="ORF">GSLYS_00021866001</name>
</gene>
<dbReference type="FunFam" id="2.10.25.10:FF:000038">
    <property type="entry name" value="Fibrillin 2"/>
    <property type="match status" value="1"/>
</dbReference>
<keyword evidence="3" id="KW-0677">Repeat</keyword>
<protein>
    <recommendedName>
        <fullName evidence="6">EGF-like domain-containing protein</fullName>
    </recommendedName>
</protein>
<accession>A0AAV2IN27</accession>
<dbReference type="GO" id="GO:0005509">
    <property type="term" value="F:calcium ion binding"/>
    <property type="evidence" value="ECO:0007669"/>
    <property type="project" value="InterPro"/>
</dbReference>
<dbReference type="AlphaFoldDB" id="A0AAV2IN27"/>
<dbReference type="InterPro" id="IPR000742">
    <property type="entry name" value="EGF"/>
</dbReference>
<keyword evidence="8" id="KW-1185">Reference proteome</keyword>
<dbReference type="Pfam" id="PF07645">
    <property type="entry name" value="EGF_CA"/>
    <property type="match status" value="1"/>
</dbReference>
<keyword evidence="1 5" id="KW-0245">EGF-like domain</keyword>
<evidence type="ECO:0000256" key="2">
    <source>
        <dbReference type="ARBA" id="ARBA00022729"/>
    </source>
</evidence>
<keyword evidence="2" id="KW-0732">Signal</keyword>
<evidence type="ECO:0000259" key="6">
    <source>
        <dbReference type="PROSITE" id="PS50026"/>
    </source>
</evidence>
<dbReference type="PROSITE" id="PS01186">
    <property type="entry name" value="EGF_2"/>
    <property type="match status" value="1"/>
</dbReference>
<evidence type="ECO:0000313" key="8">
    <source>
        <dbReference type="Proteomes" id="UP001497497"/>
    </source>
</evidence>
<dbReference type="EMBL" id="CAXITT010001426">
    <property type="protein sequence ID" value="CAL1548549.1"/>
    <property type="molecule type" value="Genomic_DNA"/>
</dbReference>
<dbReference type="InterPro" id="IPR049883">
    <property type="entry name" value="NOTCH1_EGF-like"/>
</dbReference>
<evidence type="ECO:0000256" key="1">
    <source>
        <dbReference type="ARBA" id="ARBA00022536"/>
    </source>
</evidence>
<reference evidence="7 8" key="1">
    <citation type="submission" date="2024-04" db="EMBL/GenBank/DDBJ databases">
        <authorList>
            <consortium name="Genoscope - CEA"/>
            <person name="William W."/>
        </authorList>
    </citation>
    <scope>NUCLEOTIDE SEQUENCE [LARGE SCALE GENOMIC DNA]</scope>
</reference>
<dbReference type="InterPro" id="IPR018097">
    <property type="entry name" value="EGF_Ca-bd_CS"/>
</dbReference>
<evidence type="ECO:0000313" key="7">
    <source>
        <dbReference type="EMBL" id="CAL1548549.1"/>
    </source>
</evidence>
<dbReference type="PROSITE" id="PS01187">
    <property type="entry name" value="EGF_CA"/>
    <property type="match status" value="1"/>
</dbReference>
<dbReference type="InterPro" id="IPR001881">
    <property type="entry name" value="EGF-like_Ca-bd_dom"/>
</dbReference>
<feature type="domain" description="EGF-like" evidence="6">
    <location>
        <begin position="19"/>
        <end position="57"/>
    </location>
</feature>
<comment type="caution">
    <text evidence="5">Lacks conserved residue(s) required for the propagation of feature annotation.</text>
</comment>